<dbReference type="AlphaFoldDB" id="A0A062U3R5"/>
<keyword evidence="4" id="KW-1185">Reference proteome</keyword>
<dbReference type="STRING" id="1280941.HY2_11840"/>
<comment type="caution">
    <text evidence="3">The sequence shown here is derived from an EMBL/GenBank/DDBJ whole genome shotgun (WGS) entry which is preliminary data.</text>
</comment>
<sequence length="312" mass="34608">MTAETTEPMASSATAAVLEELQLYGYRPFADEPDPRPLPEADALQGAIADIFDALAATLEDTRLEPDVEDLLWSVTNLFHRTAARVDRDLDDNEQAQKRSQREQDGSEVRSVELEALTAQGVTLIERRNAYELMRDIAADYFETHIGQTWRPHSGSRISHRTLTAAMIDSRDYLSAKRRAEIEPLLPTGPRVAFSGGLDITDHRAIWDALDRVKAKHADMVLLHGGSPKGAEKIAACWADARKCQQIVFKPDWKRHGKAAPFKRNDALLEAMPIGLILFPGSGITDNLADKARKIGVPLFDFRSPSNTTQIA</sequence>
<dbReference type="OrthoDB" id="9806973at2"/>
<dbReference type="eggNOG" id="ENOG502Z7S6">
    <property type="taxonomic scope" value="Bacteria"/>
</dbReference>
<feature type="domain" description="YspA cpYpsA-related SLOG" evidence="2">
    <location>
        <begin position="190"/>
        <end position="256"/>
    </location>
</feature>
<proteinExistence type="predicted"/>
<evidence type="ECO:0000259" key="2">
    <source>
        <dbReference type="Pfam" id="PF10686"/>
    </source>
</evidence>
<reference evidence="3 4" key="1">
    <citation type="submission" date="2013-04" db="EMBL/GenBank/DDBJ databases">
        <title>Hyphomonas sp. T24B3 Genome Sequencing.</title>
        <authorList>
            <person name="Lai Q."/>
            <person name="Shao Z."/>
        </authorList>
    </citation>
    <scope>NUCLEOTIDE SEQUENCE [LARGE SCALE GENOMIC DNA]</scope>
    <source>
        <strain evidence="3 4">T24B3</strain>
    </source>
</reference>
<evidence type="ECO:0000313" key="3">
    <source>
        <dbReference type="EMBL" id="RAN33522.1"/>
    </source>
</evidence>
<dbReference type="InterPro" id="IPR019627">
    <property type="entry name" value="YAcAr"/>
</dbReference>
<protein>
    <recommendedName>
        <fullName evidence="2">YspA cpYpsA-related SLOG domain-containing protein</fullName>
    </recommendedName>
</protein>
<dbReference type="EMBL" id="AWFB01000019">
    <property type="protein sequence ID" value="RAN33522.1"/>
    <property type="molecule type" value="Genomic_DNA"/>
</dbReference>
<dbReference type="Proteomes" id="UP000249123">
    <property type="component" value="Unassembled WGS sequence"/>
</dbReference>
<organism evidence="3 4">
    <name type="scientific">Hyphomonas pacifica</name>
    <dbReference type="NCBI Taxonomy" id="1280941"/>
    <lineage>
        <taxon>Bacteria</taxon>
        <taxon>Pseudomonadati</taxon>
        <taxon>Pseudomonadota</taxon>
        <taxon>Alphaproteobacteria</taxon>
        <taxon>Hyphomonadales</taxon>
        <taxon>Hyphomonadaceae</taxon>
        <taxon>Hyphomonas</taxon>
    </lineage>
</organism>
<evidence type="ECO:0000256" key="1">
    <source>
        <dbReference type="SAM" id="MobiDB-lite"/>
    </source>
</evidence>
<evidence type="ECO:0000313" key="4">
    <source>
        <dbReference type="Proteomes" id="UP000249123"/>
    </source>
</evidence>
<feature type="region of interest" description="Disordered" evidence="1">
    <location>
        <begin position="89"/>
        <end position="109"/>
    </location>
</feature>
<accession>A0A062U3R5</accession>
<dbReference type="RefSeq" id="WP_034826002.1">
    <property type="nucleotide sequence ID" value="NZ_AWFA01000016.1"/>
</dbReference>
<gene>
    <name evidence="3" type="ORF">HY3_12750</name>
</gene>
<dbReference type="Pfam" id="PF10686">
    <property type="entry name" value="YAcAr"/>
    <property type="match status" value="1"/>
</dbReference>
<feature type="compositionally biased region" description="Basic and acidic residues" evidence="1">
    <location>
        <begin position="95"/>
        <end position="109"/>
    </location>
</feature>
<name>A0A062U3R5_9PROT</name>